<reference evidence="3 4" key="1">
    <citation type="submission" date="2010-04" db="EMBL/GenBank/DDBJ databases">
        <authorList>
            <person name="Muzny D."/>
            <person name="Qin X."/>
            <person name="Deng J."/>
            <person name="Jiang H."/>
            <person name="Liu Y."/>
            <person name="Qu J."/>
            <person name="Song X.-Z."/>
            <person name="Zhang L."/>
            <person name="Thornton R."/>
            <person name="Coyle M."/>
            <person name="Francisco L."/>
            <person name="Jackson L."/>
            <person name="Javaid M."/>
            <person name="Korchina V."/>
            <person name="Kovar C."/>
            <person name="Mata R."/>
            <person name="Mathew T."/>
            <person name="Ngo R."/>
            <person name="Nguyen L."/>
            <person name="Nguyen N."/>
            <person name="Okwuonu G."/>
            <person name="Ongeri F."/>
            <person name="Pham C."/>
            <person name="Simmons D."/>
            <person name="Wilczek-Boney K."/>
            <person name="Hale W."/>
            <person name="Jakkamsetti A."/>
            <person name="Pham P."/>
            <person name="Ruth R."/>
            <person name="San Lucas F."/>
            <person name="Warren J."/>
            <person name="Zhang J."/>
            <person name="Zhao Z."/>
            <person name="Zhou C."/>
            <person name="Zhu D."/>
            <person name="Lee S."/>
            <person name="Bess C."/>
            <person name="Blankenburg K."/>
            <person name="Forbes L."/>
            <person name="Fu Q."/>
            <person name="Gubbala S."/>
            <person name="Hirani K."/>
            <person name="Jayaseelan J.C."/>
            <person name="Lara F."/>
            <person name="Munidasa M."/>
            <person name="Palculict T."/>
            <person name="Patil S."/>
            <person name="Pu L.-L."/>
            <person name="Saada N."/>
            <person name="Tang L."/>
            <person name="Weissenberger G."/>
            <person name="Zhu Y."/>
            <person name="Hemphill L."/>
            <person name="Shang Y."/>
            <person name="Youmans B."/>
            <person name="Ayvaz T."/>
            <person name="Ross M."/>
            <person name="Santibanez J."/>
            <person name="Aqrawi P."/>
            <person name="Gross S."/>
            <person name="Joshi V."/>
            <person name="Fowler G."/>
            <person name="Nazareth L."/>
            <person name="Reid J."/>
            <person name="Worley K."/>
            <person name="Petrosino J."/>
            <person name="Highlander S."/>
            <person name="Gibbs R."/>
        </authorList>
    </citation>
    <scope>NUCLEOTIDE SEQUENCE [LARGE SCALE GENOMIC DNA]</scope>
    <source>
        <strain evidence="3 4">ATCC BAA-614</strain>
    </source>
</reference>
<dbReference type="Proteomes" id="UP000003653">
    <property type="component" value="Unassembled WGS sequence"/>
</dbReference>
<sequence length="329" mass="35446">MRIAEAKFAARRGFARAWRRLWKTVPIGIQYAYKTSRDPVHNREEGPGEMSGSDGTSDDAVLYEVTGSGVAILTFNRPDRLNAWGPDIAAGFYSAIDRAEQDPAVRAVVLTGRGKGFCAGAYLGAPDSAPSFGDTMEKASQTNLADLVGERPPHFVTTLRKPVIAAINGACVGIGLTQALMCDVRFAAGGAKFAAVFARRGLIAEFGISWILPRLTTWGVALDLLLSGRTFLAEEAAELGLVKEVVAPEDLMTRALDYAEDIARNCSPASMEVIKRQVYGDATRDVVDATSRAEVLLHEAMPRPDVIEGITSFLEKRPPQFPSLNSTDA</sequence>
<dbReference type="CDD" id="cd06558">
    <property type="entry name" value="crotonase-like"/>
    <property type="match status" value="1"/>
</dbReference>
<keyword evidence="4" id="KW-1185">Reference proteome</keyword>
<dbReference type="GO" id="GO:0004300">
    <property type="term" value="F:enoyl-CoA hydratase activity"/>
    <property type="evidence" value="ECO:0007669"/>
    <property type="project" value="UniProtKB-EC"/>
</dbReference>
<dbReference type="GO" id="GO:0016853">
    <property type="term" value="F:isomerase activity"/>
    <property type="evidence" value="ECO:0007669"/>
    <property type="project" value="UniProtKB-KW"/>
</dbReference>
<dbReference type="EC" id="4.2.1.17" evidence="3"/>
<dbReference type="NCBIfam" id="NF004857">
    <property type="entry name" value="PRK06210.1"/>
    <property type="match status" value="1"/>
</dbReference>
<keyword evidence="3" id="KW-0456">Lyase</keyword>
<feature type="region of interest" description="Disordered" evidence="2">
    <location>
        <begin position="38"/>
        <end position="58"/>
    </location>
</feature>
<dbReference type="GO" id="GO:0006635">
    <property type="term" value="P:fatty acid beta-oxidation"/>
    <property type="evidence" value="ECO:0007669"/>
    <property type="project" value="TreeGrafter"/>
</dbReference>
<dbReference type="EMBL" id="ADNV01000351">
    <property type="protein sequence ID" value="EFG74755.1"/>
    <property type="molecule type" value="Genomic_DNA"/>
</dbReference>
<dbReference type="Pfam" id="PF00378">
    <property type="entry name" value="ECH_1"/>
    <property type="match status" value="1"/>
</dbReference>
<comment type="caution">
    <text evidence="3">The sequence shown here is derived from an EMBL/GenBank/DDBJ whole genome shotgun (WGS) entry which is preliminary data.</text>
</comment>
<dbReference type="eggNOG" id="COG1024">
    <property type="taxonomic scope" value="Bacteria"/>
</dbReference>
<dbReference type="InterPro" id="IPR029045">
    <property type="entry name" value="ClpP/crotonase-like_dom_sf"/>
</dbReference>
<dbReference type="Gene3D" id="3.90.226.10">
    <property type="entry name" value="2-enoyl-CoA Hydratase, Chain A, domain 1"/>
    <property type="match status" value="1"/>
</dbReference>
<evidence type="ECO:0000313" key="4">
    <source>
        <dbReference type="Proteomes" id="UP000003653"/>
    </source>
</evidence>
<dbReference type="PANTHER" id="PTHR11941">
    <property type="entry name" value="ENOYL-COA HYDRATASE-RELATED"/>
    <property type="match status" value="1"/>
</dbReference>
<gene>
    <name evidence="3" type="ORF">HMPREF0591_5345</name>
</gene>
<accession>D5PGQ1</accession>
<name>D5PGQ1_9MYCO</name>
<evidence type="ECO:0000256" key="1">
    <source>
        <dbReference type="ARBA" id="ARBA00023098"/>
    </source>
</evidence>
<evidence type="ECO:0000313" key="3">
    <source>
        <dbReference type="EMBL" id="EFG74755.1"/>
    </source>
</evidence>
<dbReference type="AlphaFoldDB" id="D5PGQ1"/>
<dbReference type="SUPFAM" id="SSF52096">
    <property type="entry name" value="ClpP/crotonase"/>
    <property type="match status" value="1"/>
</dbReference>
<dbReference type="InterPro" id="IPR001753">
    <property type="entry name" value="Enoyl-CoA_hydra/iso"/>
</dbReference>
<evidence type="ECO:0000256" key="2">
    <source>
        <dbReference type="SAM" id="MobiDB-lite"/>
    </source>
</evidence>
<keyword evidence="3" id="KW-0413">Isomerase</keyword>
<protein>
    <submittedName>
        <fullName evidence="3">Enoyl-CoA hydratase/isomerase family protein</fullName>
        <ecNumber evidence="3">4.2.1.17</ecNumber>
    </submittedName>
</protein>
<dbReference type="HOGENOM" id="CLU_009834_7_2_11"/>
<organism evidence="3 4">
    <name type="scientific">Mycobacterium parascrofulaceum ATCC BAA-614</name>
    <dbReference type="NCBI Taxonomy" id="525368"/>
    <lineage>
        <taxon>Bacteria</taxon>
        <taxon>Bacillati</taxon>
        <taxon>Actinomycetota</taxon>
        <taxon>Actinomycetes</taxon>
        <taxon>Mycobacteriales</taxon>
        <taxon>Mycobacteriaceae</taxon>
        <taxon>Mycobacterium</taxon>
        <taxon>Mycobacterium simiae complex</taxon>
    </lineage>
</organism>
<proteinExistence type="predicted"/>
<dbReference type="PANTHER" id="PTHR11941:SF133">
    <property type="entry name" value="1,2-EPOXYPHENYLACETYL-COA ISOMERASE"/>
    <property type="match status" value="1"/>
</dbReference>
<keyword evidence="1" id="KW-0443">Lipid metabolism</keyword>